<accession>A0A1A9HTY8</accession>
<keyword evidence="9" id="KW-0460">Magnesium</keyword>
<dbReference type="NCBIfam" id="TIGR00150">
    <property type="entry name" value="T6A_YjeE"/>
    <property type="match status" value="1"/>
</dbReference>
<evidence type="ECO:0000256" key="8">
    <source>
        <dbReference type="ARBA" id="ARBA00022840"/>
    </source>
</evidence>
<organism evidence="11 12">
    <name type="scientific">Candidatus Chlamydia sanziniae</name>
    <dbReference type="NCBI Taxonomy" id="1806891"/>
    <lineage>
        <taxon>Bacteria</taxon>
        <taxon>Pseudomonadati</taxon>
        <taxon>Chlamydiota</taxon>
        <taxon>Chlamydiia</taxon>
        <taxon>Chlamydiales</taxon>
        <taxon>Chlamydiaceae</taxon>
        <taxon>Chlamydia/Chlamydophila group</taxon>
        <taxon>Chlamydia</taxon>
    </lineage>
</organism>
<dbReference type="Proteomes" id="UP000078162">
    <property type="component" value="Chromosome"/>
</dbReference>
<evidence type="ECO:0000256" key="7">
    <source>
        <dbReference type="ARBA" id="ARBA00022741"/>
    </source>
</evidence>
<evidence type="ECO:0000256" key="3">
    <source>
        <dbReference type="ARBA" id="ARBA00019010"/>
    </source>
</evidence>
<dbReference type="Gene3D" id="3.40.50.300">
    <property type="entry name" value="P-loop containing nucleotide triphosphate hydrolases"/>
    <property type="match status" value="1"/>
</dbReference>
<dbReference type="KEGG" id="csaz:Cs308_0287"/>
<proteinExistence type="inferred from homology"/>
<evidence type="ECO:0000256" key="4">
    <source>
        <dbReference type="ARBA" id="ARBA00022490"/>
    </source>
</evidence>
<evidence type="ECO:0000256" key="9">
    <source>
        <dbReference type="ARBA" id="ARBA00022842"/>
    </source>
</evidence>
<keyword evidence="7" id="KW-0547">Nucleotide-binding</keyword>
<evidence type="ECO:0000256" key="5">
    <source>
        <dbReference type="ARBA" id="ARBA00022694"/>
    </source>
</evidence>
<dbReference type="RefSeq" id="WP_066481666.1">
    <property type="nucleotide sequence ID" value="NZ_CP014639.1"/>
</dbReference>
<dbReference type="AlphaFoldDB" id="A0A1A9HTY8"/>
<evidence type="ECO:0000256" key="6">
    <source>
        <dbReference type="ARBA" id="ARBA00022723"/>
    </source>
</evidence>
<keyword evidence="8" id="KW-0067">ATP-binding</keyword>
<dbReference type="SUPFAM" id="SSF52540">
    <property type="entry name" value="P-loop containing nucleoside triphosphate hydrolases"/>
    <property type="match status" value="1"/>
</dbReference>
<comment type="similarity">
    <text evidence="2">Belongs to the TsaE family.</text>
</comment>
<dbReference type="InterPro" id="IPR027417">
    <property type="entry name" value="P-loop_NTPase"/>
</dbReference>
<name>A0A1A9HTY8_9CHLA</name>
<comment type="subcellular location">
    <subcellularLocation>
        <location evidence="1">Cytoplasm</location>
    </subcellularLocation>
</comment>
<gene>
    <name evidence="11" type="ORF">Cs308_0287</name>
</gene>
<dbReference type="PANTHER" id="PTHR33540">
    <property type="entry name" value="TRNA THREONYLCARBAMOYLADENOSINE BIOSYNTHESIS PROTEIN TSAE"/>
    <property type="match status" value="1"/>
</dbReference>
<dbReference type="STRING" id="1806891.Cs308_0287"/>
<keyword evidence="4" id="KW-0963">Cytoplasm</keyword>
<dbReference type="EMBL" id="CP014639">
    <property type="protein sequence ID" value="ANH78458.1"/>
    <property type="molecule type" value="Genomic_DNA"/>
</dbReference>
<dbReference type="GO" id="GO:0002949">
    <property type="term" value="P:tRNA threonylcarbamoyladenosine modification"/>
    <property type="evidence" value="ECO:0007669"/>
    <property type="project" value="InterPro"/>
</dbReference>
<dbReference type="PATRIC" id="fig|1806891.3.peg.279"/>
<evidence type="ECO:0000256" key="1">
    <source>
        <dbReference type="ARBA" id="ARBA00004496"/>
    </source>
</evidence>
<protein>
    <recommendedName>
        <fullName evidence="3">tRNA threonylcarbamoyladenosine biosynthesis protein TsaE</fullName>
    </recommendedName>
    <alternativeName>
        <fullName evidence="10">t(6)A37 threonylcarbamoyladenosine biosynthesis protein TsaE</fullName>
    </alternativeName>
</protein>
<dbReference type="PANTHER" id="PTHR33540:SF2">
    <property type="entry name" value="TRNA THREONYLCARBAMOYLADENOSINE BIOSYNTHESIS PROTEIN TSAE"/>
    <property type="match status" value="1"/>
</dbReference>
<dbReference type="Pfam" id="PF02367">
    <property type="entry name" value="TsaE"/>
    <property type="match status" value="1"/>
</dbReference>
<dbReference type="InterPro" id="IPR003442">
    <property type="entry name" value="T6A_TsaE"/>
</dbReference>
<evidence type="ECO:0000256" key="2">
    <source>
        <dbReference type="ARBA" id="ARBA00007599"/>
    </source>
</evidence>
<dbReference type="OrthoDB" id="9815896at2"/>
<keyword evidence="12" id="KW-1185">Reference proteome</keyword>
<sequence length="151" mass="17347">MGRYRRVSNSSQETITLGAELGKILSPGSVLLVFGDYGSGKTEFIRGVTLGYLGYTSAQEVASPSFSLLHVYGDESRRLCHYDFYRLENNNLEYVFHDTEEEDVLCIEWPNEIQIPKFREWLAVYITICTEFQRDISIEGSPMLLSKMLRK</sequence>
<evidence type="ECO:0000313" key="11">
    <source>
        <dbReference type="EMBL" id="ANH78458.1"/>
    </source>
</evidence>
<evidence type="ECO:0000256" key="10">
    <source>
        <dbReference type="ARBA" id="ARBA00032441"/>
    </source>
</evidence>
<evidence type="ECO:0000313" key="12">
    <source>
        <dbReference type="Proteomes" id="UP000078162"/>
    </source>
</evidence>
<keyword evidence="6" id="KW-0479">Metal-binding</keyword>
<dbReference type="GO" id="GO:0005524">
    <property type="term" value="F:ATP binding"/>
    <property type="evidence" value="ECO:0007669"/>
    <property type="project" value="UniProtKB-KW"/>
</dbReference>
<dbReference type="GO" id="GO:0005737">
    <property type="term" value="C:cytoplasm"/>
    <property type="evidence" value="ECO:0007669"/>
    <property type="project" value="UniProtKB-SubCell"/>
</dbReference>
<dbReference type="GO" id="GO:0046872">
    <property type="term" value="F:metal ion binding"/>
    <property type="evidence" value="ECO:0007669"/>
    <property type="project" value="UniProtKB-KW"/>
</dbReference>
<reference evidence="11 12" key="1">
    <citation type="submission" date="2016-03" db="EMBL/GenBank/DDBJ databases">
        <title>Culture-independent genomics supports pathogen discovery for uncultivable bacteria within the genus Chlamydia.</title>
        <authorList>
            <person name="Taylor-Brown A."/>
            <person name="Bachmann N.L."/>
            <person name="Borel N."/>
            <person name="Polkinghorne A."/>
        </authorList>
    </citation>
    <scope>NUCLEOTIDE SEQUENCE [LARGE SCALE GENOMIC DNA]</scope>
    <source>
        <strain evidence="11 12">2742-308</strain>
    </source>
</reference>
<keyword evidence="5" id="KW-0819">tRNA processing</keyword>